<gene>
    <name evidence="2" type="ORF">E8A74_39735</name>
</gene>
<accession>A0A4U1IWU4</accession>
<dbReference type="Proteomes" id="UP000309215">
    <property type="component" value="Unassembled WGS sequence"/>
</dbReference>
<evidence type="ECO:0000313" key="3">
    <source>
        <dbReference type="Proteomes" id="UP000309215"/>
    </source>
</evidence>
<reference evidence="2 3" key="1">
    <citation type="submission" date="2019-04" db="EMBL/GenBank/DDBJ databases">
        <authorList>
            <person name="Li Y."/>
            <person name="Wang J."/>
        </authorList>
    </citation>
    <scope>NUCLEOTIDE SEQUENCE [LARGE SCALE GENOMIC DNA]</scope>
    <source>
        <strain evidence="2 3">DSM 14668</strain>
    </source>
</reference>
<dbReference type="AlphaFoldDB" id="A0A4U1IWU4"/>
<evidence type="ECO:0000256" key="1">
    <source>
        <dbReference type="SAM" id="MobiDB-lite"/>
    </source>
</evidence>
<feature type="region of interest" description="Disordered" evidence="1">
    <location>
        <begin position="1"/>
        <end position="119"/>
    </location>
</feature>
<sequence length="119" mass="12683">MQRNVHPSLASVVPFPPPAISATLQAEARRRRNQVDDNPPNGRKLPALAERGTSSSHGFASRTQTGESTTTSPASGAPRQSRAARSTRPKRASGDGARASPGMARLEASPPPHWHFQID</sequence>
<name>A0A4U1IWU4_9BACT</name>
<proteinExistence type="predicted"/>
<protein>
    <submittedName>
        <fullName evidence="2">Uncharacterized protein</fullName>
    </submittedName>
</protein>
<dbReference type="EMBL" id="SSMQ01000062">
    <property type="protein sequence ID" value="TKC98928.1"/>
    <property type="molecule type" value="Genomic_DNA"/>
</dbReference>
<keyword evidence="3" id="KW-1185">Reference proteome</keyword>
<comment type="caution">
    <text evidence="2">The sequence shown here is derived from an EMBL/GenBank/DDBJ whole genome shotgun (WGS) entry which is preliminary data.</text>
</comment>
<organism evidence="2 3">
    <name type="scientific">Polyangium fumosum</name>
    <dbReference type="NCBI Taxonomy" id="889272"/>
    <lineage>
        <taxon>Bacteria</taxon>
        <taxon>Pseudomonadati</taxon>
        <taxon>Myxococcota</taxon>
        <taxon>Polyangia</taxon>
        <taxon>Polyangiales</taxon>
        <taxon>Polyangiaceae</taxon>
        <taxon>Polyangium</taxon>
    </lineage>
</organism>
<feature type="compositionally biased region" description="Polar residues" evidence="1">
    <location>
        <begin position="52"/>
        <end position="74"/>
    </location>
</feature>
<evidence type="ECO:0000313" key="2">
    <source>
        <dbReference type="EMBL" id="TKC98928.1"/>
    </source>
</evidence>
<dbReference type="RefSeq" id="WP_136934336.1">
    <property type="nucleotide sequence ID" value="NZ_SSMQ01000062.1"/>
</dbReference>